<feature type="region of interest" description="Disordered" evidence="1">
    <location>
        <begin position="80"/>
        <end position="100"/>
    </location>
</feature>
<proteinExistence type="predicted"/>
<evidence type="ECO:0000313" key="5">
    <source>
        <dbReference type="Proteomes" id="UP000515734"/>
    </source>
</evidence>
<evidence type="ECO:0000256" key="1">
    <source>
        <dbReference type="SAM" id="MobiDB-lite"/>
    </source>
</evidence>
<dbReference type="InterPro" id="IPR005543">
    <property type="entry name" value="PASTA_dom"/>
</dbReference>
<organism evidence="4 5">
    <name type="scientific">Mycolicibacterium litorale</name>
    <dbReference type="NCBI Taxonomy" id="758802"/>
    <lineage>
        <taxon>Bacteria</taxon>
        <taxon>Bacillati</taxon>
        <taxon>Actinomycetota</taxon>
        <taxon>Actinomycetes</taxon>
        <taxon>Mycobacteriales</taxon>
        <taxon>Mycobacteriaceae</taxon>
        <taxon>Mycolicibacterium</taxon>
    </lineage>
</organism>
<feature type="signal peptide" evidence="2">
    <location>
        <begin position="1"/>
        <end position="21"/>
    </location>
</feature>
<dbReference type="Gene3D" id="3.30.10.20">
    <property type="match status" value="1"/>
</dbReference>
<evidence type="ECO:0000259" key="3">
    <source>
        <dbReference type="PROSITE" id="PS51178"/>
    </source>
</evidence>
<accession>A0A6S6P2D4</accession>
<evidence type="ECO:0000256" key="2">
    <source>
        <dbReference type="SAM" id="SignalP"/>
    </source>
</evidence>
<reference evidence="4 5" key="1">
    <citation type="submission" date="2020-07" db="EMBL/GenBank/DDBJ databases">
        <title>Complete genome sequence of Mycolicibacterium litorale like strain isolated from cardiac implantable electronic device infection.</title>
        <authorList>
            <person name="Fukano H."/>
            <person name="Miyama H."/>
            <person name="Hoshino Y."/>
        </authorList>
    </citation>
    <scope>NUCLEOTIDE SEQUENCE [LARGE SCALE GENOMIC DNA]</scope>
    <source>
        <strain evidence="4 5">NIIDNTM18</strain>
    </source>
</reference>
<protein>
    <recommendedName>
        <fullName evidence="3">PASTA domain-containing protein</fullName>
    </recommendedName>
</protein>
<feature type="domain" description="PASTA" evidence="3">
    <location>
        <begin position="22"/>
        <end position="100"/>
    </location>
</feature>
<dbReference type="Proteomes" id="UP000515734">
    <property type="component" value="Chromosome"/>
</dbReference>
<sequence>MAATAAALALSAVLSAPQAMAQPTTWTMPDIRGMNLAAAQKAFNEATEGSGVKLTPVNLSGPGEVINLTNWTVCSQSPRAGGTIRAKSQPAVGVNRPNNC</sequence>
<feature type="chain" id="PRO_5027976194" description="PASTA domain-containing protein" evidence="2">
    <location>
        <begin position="22"/>
        <end position="100"/>
    </location>
</feature>
<dbReference type="AlphaFoldDB" id="A0A6S6P2D4"/>
<dbReference type="Pfam" id="PF03793">
    <property type="entry name" value="PASTA"/>
    <property type="match status" value="1"/>
</dbReference>
<dbReference type="EMBL" id="AP023287">
    <property type="protein sequence ID" value="BCI51741.1"/>
    <property type="molecule type" value="Genomic_DNA"/>
</dbReference>
<dbReference type="PROSITE" id="PS51178">
    <property type="entry name" value="PASTA"/>
    <property type="match status" value="1"/>
</dbReference>
<dbReference type="CDD" id="cd06577">
    <property type="entry name" value="PASTA_pknB"/>
    <property type="match status" value="1"/>
</dbReference>
<name>A0A6S6P2D4_9MYCO</name>
<evidence type="ECO:0000313" key="4">
    <source>
        <dbReference type="EMBL" id="BCI51741.1"/>
    </source>
</evidence>
<keyword evidence="2" id="KW-0732">Signal</keyword>
<gene>
    <name evidence="4" type="ORF">NIIDNTM18_10190</name>
</gene>